<dbReference type="EMBL" id="VJXW01000006">
    <property type="protein sequence ID" value="TRW26827.1"/>
    <property type="molecule type" value="Genomic_DNA"/>
</dbReference>
<keyword evidence="3" id="KW-1005">Bacterial flagellum biogenesis</keyword>
<comment type="function">
    <text evidence="5">May act as an export chaperone for the filament capping protein FliD.</text>
</comment>
<accession>A0A552V8N3</accession>
<name>A0A552V8N3_9FIRM</name>
<evidence type="ECO:0000256" key="1">
    <source>
        <dbReference type="ARBA" id="ARBA00004514"/>
    </source>
</evidence>
<organism evidence="8 9">
    <name type="scientific">Criibacterium bergeronii</name>
    <dbReference type="NCBI Taxonomy" id="1871336"/>
    <lineage>
        <taxon>Bacteria</taxon>
        <taxon>Bacillati</taxon>
        <taxon>Bacillota</taxon>
        <taxon>Clostridia</taxon>
        <taxon>Peptostreptococcales</taxon>
        <taxon>Filifactoraceae</taxon>
        <taxon>Criibacterium</taxon>
    </lineage>
</organism>
<dbReference type="AlphaFoldDB" id="A0A552V8N3"/>
<proteinExistence type="inferred from homology"/>
<evidence type="ECO:0000256" key="7">
    <source>
        <dbReference type="ARBA" id="ARBA00093797"/>
    </source>
</evidence>
<evidence type="ECO:0000256" key="6">
    <source>
        <dbReference type="ARBA" id="ARBA00093785"/>
    </source>
</evidence>
<dbReference type="OrthoDB" id="9977711at2"/>
<dbReference type="InterPro" id="IPR008622">
    <property type="entry name" value="FliT"/>
</dbReference>
<keyword evidence="2" id="KW-0963">Cytoplasm</keyword>
<reference evidence="8 9" key="1">
    <citation type="submission" date="2019-07" db="EMBL/GenBank/DDBJ databases">
        <title>Criibacterium bergeronii gen. nov., sp. nov. isolated from human clinical samples.</title>
        <authorList>
            <person name="Maheux A.F."/>
            <person name="Boudreau D.K."/>
            <person name="Berube E."/>
            <person name="Brodeur S."/>
            <person name="Bernard K.A."/>
            <person name="Abed J.Y."/>
            <person name="Ducrey E."/>
            <person name="Guay E.F."/>
            <person name="Raymond F."/>
            <person name="Corbeil J."/>
            <person name="Domingo M.-C."/>
            <person name="Roy P.H."/>
            <person name="Boissinot M."/>
            <person name="Tocheva E.I."/>
            <person name="Omar R.F."/>
        </authorList>
    </citation>
    <scope>NUCLEOTIDE SEQUENCE [LARGE SCALE GENOMIC DNA]</scope>
    <source>
        <strain evidence="8 9">CCRI-24246</strain>
    </source>
</reference>
<dbReference type="Pfam" id="PF05400">
    <property type="entry name" value="FliT"/>
    <property type="match status" value="1"/>
</dbReference>
<evidence type="ECO:0000256" key="4">
    <source>
        <dbReference type="ARBA" id="ARBA00023186"/>
    </source>
</evidence>
<evidence type="ECO:0000313" key="8">
    <source>
        <dbReference type="EMBL" id="TRW26827.1"/>
    </source>
</evidence>
<protein>
    <recommendedName>
        <fullName evidence="7">Flagellar protein FliT</fullName>
    </recommendedName>
</protein>
<evidence type="ECO:0000256" key="2">
    <source>
        <dbReference type="ARBA" id="ARBA00022490"/>
    </source>
</evidence>
<evidence type="ECO:0000256" key="3">
    <source>
        <dbReference type="ARBA" id="ARBA00022795"/>
    </source>
</evidence>
<comment type="similarity">
    <text evidence="6">Belongs to the bacillales FliT family.</text>
</comment>
<gene>
    <name evidence="8" type="ORF">FL857_05115</name>
</gene>
<keyword evidence="4" id="KW-0143">Chaperone</keyword>
<dbReference type="Proteomes" id="UP000319424">
    <property type="component" value="Unassembled WGS sequence"/>
</dbReference>
<dbReference type="RefSeq" id="WP_144398037.1">
    <property type="nucleotide sequence ID" value="NZ_VJXW01000006.1"/>
</dbReference>
<evidence type="ECO:0000256" key="5">
    <source>
        <dbReference type="ARBA" id="ARBA00093765"/>
    </source>
</evidence>
<comment type="caution">
    <text evidence="8">The sequence shown here is derived from an EMBL/GenBank/DDBJ whole genome shotgun (WGS) entry which is preliminary data.</text>
</comment>
<evidence type="ECO:0000313" key="9">
    <source>
        <dbReference type="Proteomes" id="UP000319424"/>
    </source>
</evidence>
<sequence length="154" mass="18114">MNNYEKLVSFIEKKLNFSEEFLNLSTKLKNSVDNYNFDDVTSILDNRKELIKTIDGIDGEFVALYESLSKSDDFSNELKKYPQLSENIIKIRQNFQKVQNIDAEIMPFIDAEYKQIQSELKEHNNKAKVTNKYGQDSIDRMTINNYGIFFDEKK</sequence>
<comment type="subcellular location">
    <subcellularLocation>
        <location evidence="1">Cytoplasm</location>
        <location evidence="1">Cytosol</location>
    </subcellularLocation>
</comment>